<dbReference type="RefSeq" id="WP_176029480.1">
    <property type="nucleotide sequence ID" value="NZ_JBHSJV010000001.1"/>
</dbReference>
<sequence>MSKRQNDHQLLKDVLKDFVKSNNLENGLDKVNVRDAWQQVMGSAINKYTHTITLEKSTLYIGLTSSVLREELSYGKEKIISNLNEALRKDLIKKIVLR</sequence>
<evidence type="ECO:0000313" key="2">
    <source>
        <dbReference type="Proteomes" id="UP001597459"/>
    </source>
</evidence>
<dbReference type="Proteomes" id="UP001597459">
    <property type="component" value="Unassembled WGS sequence"/>
</dbReference>
<dbReference type="PANTHER" id="PTHR36456">
    <property type="entry name" value="UPF0232 PROTEIN SCO3875"/>
    <property type="match status" value="1"/>
</dbReference>
<reference evidence="2" key="1">
    <citation type="journal article" date="2019" name="Int. J. Syst. Evol. Microbiol.">
        <title>The Global Catalogue of Microorganisms (GCM) 10K type strain sequencing project: providing services to taxonomists for standard genome sequencing and annotation.</title>
        <authorList>
            <consortium name="The Broad Institute Genomics Platform"/>
            <consortium name="The Broad Institute Genome Sequencing Center for Infectious Disease"/>
            <person name="Wu L."/>
            <person name="Ma J."/>
        </authorList>
    </citation>
    <scope>NUCLEOTIDE SEQUENCE [LARGE SCALE GENOMIC DNA]</scope>
    <source>
        <strain evidence="2">KCTC 42423</strain>
    </source>
</reference>
<organism evidence="1 2">
    <name type="scientific">Aquimarina hainanensis</name>
    <dbReference type="NCBI Taxonomy" id="1578017"/>
    <lineage>
        <taxon>Bacteria</taxon>
        <taxon>Pseudomonadati</taxon>
        <taxon>Bacteroidota</taxon>
        <taxon>Flavobacteriia</taxon>
        <taxon>Flavobacteriales</taxon>
        <taxon>Flavobacteriaceae</taxon>
        <taxon>Aquimarina</taxon>
    </lineage>
</organism>
<dbReference type="InterPro" id="IPR007922">
    <property type="entry name" value="DciA-like"/>
</dbReference>
<name>A0ABW5N4C0_9FLAO</name>
<accession>A0ABW5N4C0</accession>
<dbReference type="PANTHER" id="PTHR36456:SF1">
    <property type="entry name" value="UPF0232 PROTEIN SCO3875"/>
    <property type="match status" value="1"/>
</dbReference>
<gene>
    <name evidence="1" type="ORF">ACFSTE_03805</name>
</gene>
<dbReference type="Pfam" id="PF05258">
    <property type="entry name" value="DciA"/>
    <property type="match status" value="1"/>
</dbReference>
<keyword evidence="2" id="KW-1185">Reference proteome</keyword>
<dbReference type="EMBL" id="JBHULX010000002">
    <property type="protein sequence ID" value="MFD2589941.1"/>
    <property type="molecule type" value="Genomic_DNA"/>
</dbReference>
<protein>
    <submittedName>
        <fullName evidence="1">DUF721 domain-containing protein</fullName>
    </submittedName>
</protein>
<comment type="caution">
    <text evidence="1">The sequence shown here is derived from an EMBL/GenBank/DDBJ whole genome shotgun (WGS) entry which is preliminary data.</text>
</comment>
<evidence type="ECO:0000313" key="1">
    <source>
        <dbReference type="EMBL" id="MFD2589941.1"/>
    </source>
</evidence>
<proteinExistence type="predicted"/>